<proteinExistence type="predicted"/>
<dbReference type="Proteomes" id="UP001234297">
    <property type="component" value="Chromosome 6"/>
</dbReference>
<reference evidence="1 2" key="1">
    <citation type="journal article" date="2022" name="Hortic Res">
        <title>A haplotype resolved chromosomal level avocado genome allows analysis of novel avocado genes.</title>
        <authorList>
            <person name="Nath O."/>
            <person name="Fletcher S.J."/>
            <person name="Hayward A."/>
            <person name="Shaw L.M."/>
            <person name="Masouleh A.K."/>
            <person name="Furtado A."/>
            <person name="Henry R.J."/>
            <person name="Mitter N."/>
        </authorList>
    </citation>
    <scope>NUCLEOTIDE SEQUENCE [LARGE SCALE GENOMIC DNA]</scope>
    <source>
        <strain evidence="2">cv. Hass</strain>
    </source>
</reference>
<dbReference type="EMBL" id="CM056814">
    <property type="protein sequence ID" value="KAJ8628047.1"/>
    <property type="molecule type" value="Genomic_DNA"/>
</dbReference>
<accession>A0ACC2L3H3</accession>
<name>A0ACC2L3H3_PERAE</name>
<keyword evidence="2" id="KW-1185">Reference proteome</keyword>
<sequence>MLPKLHKLFKGEVPQQCLQKLSEIHLRDCDQLKSLFSSEMVQNLDQLQAVRVSYCEELEEIIEERAFHYCNQDVGHAIAALTFAAMPLRWDVKLFDELGFSDLQRVMGSELSFASKTPLVPLKAVSAEMVQFSSFEWKGSPNSLSEDHV</sequence>
<evidence type="ECO:0000313" key="1">
    <source>
        <dbReference type="EMBL" id="KAJ8628047.1"/>
    </source>
</evidence>
<protein>
    <submittedName>
        <fullName evidence="1">Uncharacterized protein</fullName>
    </submittedName>
</protein>
<evidence type="ECO:0000313" key="2">
    <source>
        <dbReference type="Proteomes" id="UP001234297"/>
    </source>
</evidence>
<comment type="caution">
    <text evidence="1">The sequence shown here is derived from an EMBL/GenBank/DDBJ whole genome shotgun (WGS) entry which is preliminary data.</text>
</comment>
<gene>
    <name evidence="1" type="ORF">MRB53_021354</name>
</gene>
<organism evidence="1 2">
    <name type="scientific">Persea americana</name>
    <name type="common">Avocado</name>
    <dbReference type="NCBI Taxonomy" id="3435"/>
    <lineage>
        <taxon>Eukaryota</taxon>
        <taxon>Viridiplantae</taxon>
        <taxon>Streptophyta</taxon>
        <taxon>Embryophyta</taxon>
        <taxon>Tracheophyta</taxon>
        <taxon>Spermatophyta</taxon>
        <taxon>Magnoliopsida</taxon>
        <taxon>Magnoliidae</taxon>
        <taxon>Laurales</taxon>
        <taxon>Lauraceae</taxon>
        <taxon>Persea</taxon>
    </lineage>
</organism>